<proteinExistence type="predicted"/>
<comment type="caution">
    <text evidence="1">The sequence shown here is derived from an EMBL/GenBank/DDBJ whole genome shotgun (WGS) entry which is preliminary data.</text>
</comment>
<name>A0A0M3DGY5_9FIRM</name>
<dbReference type="OrthoDB" id="1753678at2"/>
<accession>A0A0M3DGY5</accession>
<protein>
    <submittedName>
        <fullName evidence="1">Uncharacterized protein</fullName>
    </submittedName>
</protein>
<keyword evidence="2" id="KW-1185">Reference proteome</keyword>
<reference evidence="1 2" key="1">
    <citation type="submission" date="2015-04" db="EMBL/GenBank/DDBJ databases">
        <title>Microcin producing Clostridium sp. JC272T.</title>
        <authorList>
            <person name="Jyothsna T."/>
            <person name="Sasikala C."/>
            <person name="Ramana C."/>
        </authorList>
    </citation>
    <scope>NUCLEOTIDE SEQUENCE [LARGE SCALE GENOMIC DNA]</scope>
    <source>
        <strain evidence="1 2">JC272</strain>
    </source>
</reference>
<dbReference type="RefSeq" id="WP_046823558.1">
    <property type="nucleotide sequence ID" value="NZ_JBCLWQ010000002.1"/>
</dbReference>
<evidence type="ECO:0000313" key="2">
    <source>
        <dbReference type="Proteomes" id="UP000034407"/>
    </source>
</evidence>
<organism evidence="1 2">
    <name type="scientific">Paraclostridium benzoelyticum</name>
    <dbReference type="NCBI Taxonomy" id="1629550"/>
    <lineage>
        <taxon>Bacteria</taxon>
        <taxon>Bacillati</taxon>
        <taxon>Bacillota</taxon>
        <taxon>Clostridia</taxon>
        <taxon>Peptostreptococcales</taxon>
        <taxon>Peptostreptococcaceae</taxon>
        <taxon>Paraclostridium</taxon>
    </lineage>
</organism>
<dbReference type="Proteomes" id="UP000034407">
    <property type="component" value="Unassembled WGS sequence"/>
</dbReference>
<sequence>MSTMYCPKCIVEVMDLISHEEGTDFEVINEGTDNEIKEEFEFCVDKYKCPECGHEVEDYMEYEEDEK</sequence>
<dbReference type="EMBL" id="LBBT01000250">
    <property type="protein sequence ID" value="KKY00724.1"/>
    <property type="molecule type" value="Genomic_DNA"/>
</dbReference>
<dbReference type="AlphaFoldDB" id="A0A0M3DGY5"/>
<evidence type="ECO:0000313" key="1">
    <source>
        <dbReference type="EMBL" id="KKY00724.1"/>
    </source>
</evidence>
<gene>
    <name evidence="1" type="ORF">VN21_12620</name>
</gene>
<dbReference type="PATRIC" id="fig|1629550.3.peg.1968"/>